<dbReference type="GO" id="GO:0016020">
    <property type="term" value="C:membrane"/>
    <property type="evidence" value="ECO:0007669"/>
    <property type="project" value="UniProtKB-SubCell"/>
</dbReference>
<reference evidence="20 21" key="1">
    <citation type="journal article" date="2023" name="G3 (Bethesda)">
        <title>A haplotype-resolved chromosome-scale genome for Quercus rubra L. provides insights into the genetics of adaptive traits for red oak species.</title>
        <authorList>
            <person name="Kapoor B."/>
            <person name="Jenkins J."/>
            <person name="Schmutz J."/>
            <person name="Zhebentyayeva T."/>
            <person name="Kuelheim C."/>
            <person name="Coggeshall M."/>
            <person name="Heim C."/>
            <person name="Lasky J.R."/>
            <person name="Leites L."/>
            <person name="Islam-Faridi N."/>
            <person name="Romero-Severson J."/>
            <person name="DeLeo V.L."/>
            <person name="Lucas S.M."/>
            <person name="Lazic D."/>
            <person name="Gailing O."/>
            <person name="Carlson J."/>
            <person name="Staton M."/>
        </authorList>
    </citation>
    <scope>NUCLEOTIDE SEQUENCE [LARGE SCALE GENOMIC DNA]</scope>
    <source>
        <strain evidence="20">Pseudo-F2</strain>
    </source>
</reference>
<dbReference type="InterPro" id="IPR001611">
    <property type="entry name" value="Leu-rich_rpt"/>
</dbReference>
<dbReference type="FunFam" id="3.80.10.10:FF:000233">
    <property type="entry name" value="Leucine-rich repeat receptor-like protein kinase TDR"/>
    <property type="match status" value="1"/>
</dbReference>
<dbReference type="AlphaFoldDB" id="A0AAN7ICR5"/>
<keyword evidence="3" id="KW-0723">Serine/threonine-protein kinase</keyword>
<comment type="catalytic activity">
    <reaction evidence="16">
        <text>L-seryl-[protein] + ATP = O-phospho-L-seryl-[protein] + ADP + H(+)</text>
        <dbReference type="Rhea" id="RHEA:17989"/>
        <dbReference type="Rhea" id="RHEA-COMP:9863"/>
        <dbReference type="Rhea" id="RHEA-COMP:11604"/>
        <dbReference type="ChEBI" id="CHEBI:15378"/>
        <dbReference type="ChEBI" id="CHEBI:29999"/>
        <dbReference type="ChEBI" id="CHEBI:30616"/>
        <dbReference type="ChEBI" id="CHEBI:83421"/>
        <dbReference type="ChEBI" id="CHEBI:456216"/>
        <dbReference type="EC" id="2.7.11.1"/>
    </reaction>
</comment>
<comment type="subcellular location">
    <subcellularLocation>
        <location evidence="1">Membrane</location>
        <topology evidence="1">Single-pass membrane protein</topology>
    </subcellularLocation>
</comment>
<keyword evidence="11" id="KW-0067">ATP-binding</keyword>
<keyword evidence="9" id="KW-0547">Nucleotide-binding</keyword>
<proteinExistence type="predicted"/>
<dbReference type="Pfam" id="PF08263">
    <property type="entry name" value="LRRNT_2"/>
    <property type="match status" value="1"/>
</dbReference>
<evidence type="ECO:0000313" key="20">
    <source>
        <dbReference type="EMBL" id="KAK4575779.1"/>
    </source>
</evidence>
<keyword evidence="12 17" id="KW-1133">Transmembrane helix</keyword>
<feature type="domain" description="Leucine-rich repeat-containing N-terminal plant-type" evidence="18">
    <location>
        <begin position="1"/>
        <end position="34"/>
    </location>
</feature>
<dbReference type="PANTHER" id="PTHR48005">
    <property type="entry name" value="LEUCINE RICH REPEAT KINASE 2"/>
    <property type="match status" value="1"/>
</dbReference>
<evidence type="ECO:0000313" key="21">
    <source>
        <dbReference type="Proteomes" id="UP001324115"/>
    </source>
</evidence>
<keyword evidence="8" id="KW-0677">Repeat</keyword>
<feature type="transmembrane region" description="Helical" evidence="17">
    <location>
        <begin position="659"/>
        <end position="683"/>
    </location>
</feature>
<keyword evidence="13 17" id="KW-0472">Membrane</keyword>
<dbReference type="GO" id="GO:0005524">
    <property type="term" value="F:ATP binding"/>
    <property type="evidence" value="ECO:0007669"/>
    <property type="project" value="UniProtKB-KW"/>
</dbReference>
<dbReference type="SUPFAM" id="SSF52058">
    <property type="entry name" value="L domain-like"/>
    <property type="match status" value="1"/>
</dbReference>
<dbReference type="Gene3D" id="3.80.10.10">
    <property type="entry name" value="Ribonuclease Inhibitor"/>
    <property type="match status" value="4"/>
</dbReference>
<dbReference type="GO" id="GO:0004674">
    <property type="term" value="F:protein serine/threonine kinase activity"/>
    <property type="evidence" value="ECO:0007669"/>
    <property type="project" value="UniProtKB-KW"/>
</dbReference>
<keyword evidence="14" id="KW-0325">Glycoprotein</keyword>
<sequence length="814" mass="90682">MQLKSSLLETSNTNAFISWEANKSMCNFTGITCNSDGFVTEIELSYQNLTGVLPLDSICHLQSLEKLSFQSNYLHCPIMDHLNNCVNLQCLDLSNNNFTGCSVPADMSSLSQLQYLYLNESGFSGTFPWKSFQNMTGLVHLSLGDNLFNPFSFPKEVLKLTNLTWLNLSNCSIQGTIPAEIGNLKELINLELYLNNLTGEIPVEIGNLLNLSWLDLSDNSFTVTGKLPAGLRNLTKLEMFDASRNYLEGDLFELSFLNNLVSLQLSDNKLSGHVPAELGEFKKLEILSISRNSFTGPLPQKLGSRAEFYIIDVSKNYFTGPIPPDMCKQGTMRYLLMLQNNLTGEIPASYANCSTLRFFKVNNNSLSGIVPAGIWGLPNVYTIDIALNYIEGPIASDIKNAKSLAQLFAANNRLSGELPAEISEATSLDSIQLNDNELSGSIQQLPTFLTSFLISNNRLTGKIPSTICNLSLLQILDISNNSLSGKIPKCLGNFSDSLQVMDFRMNNFYGTIIDTFAKVLDLGNNNINDLFPHWLEALTTLRVLVLKSNRFYGPTGNHNISGIFFPKLRILGLSQNEFNGLLPRNYFENLNAMMIEEEGNRENIPLGMQFGTFENSSYDGNLGLCGFPLSIKCSTSDPLPPPLPLIFEEDNDSIFASGFGWEVMLLGYGCGFLVGLAMGCIVFRRGTPQWLLRPDEYQSSKHLGDLGDLPRDSNNEDRFQAQLVLQWSITVIAGSGPHQTSLHYAESANVRQQDELHDFEHEKDLDNYQEGSLQTLHISGSGFQRKCRAVHEQGDEKAMQREIDDLKRQLRRAQ</sequence>
<organism evidence="20 21">
    <name type="scientific">Quercus rubra</name>
    <name type="common">Northern red oak</name>
    <name type="synonym">Quercus borealis</name>
    <dbReference type="NCBI Taxonomy" id="3512"/>
    <lineage>
        <taxon>Eukaryota</taxon>
        <taxon>Viridiplantae</taxon>
        <taxon>Streptophyta</taxon>
        <taxon>Embryophyta</taxon>
        <taxon>Tracheophyta</taxon>
        <taxon>Spermatophyta</taxon>
        <taxon>Magnoliopsida</taxon>
        <taxon>eudicotyledons</taxon>
        <taxon>Gunneridae</taxon>
        <taxon>Pentapetalae</taxon>
        <taxon>rosids</taxon>
        <taxon>fabids</taxon>
        <taxon>Fagales</taxon>
        <taxon>Fagaceae</taxon>
        <taxon>Quercus</taxon>
    </lineage>
</organism>
<evidence type="ECO:0000256" key="13">
    <source>
        <dbReference type="ARBA" id="ARBA00023136"/>
    </source>
</evidence>
<evidence type="ECO:0000256" key="5">
    <source>
        <dbReference type="ARBA" id="ARBA00022679"/>
    </source>
</evidence>
<dbReference type="Pfam" id="PF23598">
    <property type="entry name" value="LRR_14"/>
    <property type="match status" value="1"/>
</dbReference>
<keyword evidence="4" id="KW-0433">Leucine-rich repeat</keyword>
<evidence type="ECO:0000256" key="4">
    <source>
        <dbReference type="ARBA" id="ARBA00022614"/>
    </source>
</evidence>
<dbReference type="GO" id="GO:0006952">
    <property type="term" value="P:defense response"/>
    <property type="evidence" value="ECO:0007669"/>
    <property type="project" value="UniProtKB-ARBA"/>
</dbReference>
<keyword evidence="7" id="KW-0732">Signal</keyword>
<gene>
    <name evidence="20" type="ORF">RGQ29_026654</name>
</gene>
<dbReference type="GO" id="GO:0009791">
    <property type="term" value="P:post-embryonic development"/>
    <property type="evidence" value="ECO:0007669"/>
    <property type="project" value="UniProtKB-ARBA"/>
</dbReference>
<dbReference type="PANTHER" id="PTHR48005:SF13">
    <property type="entry name" value="SERINE_THREONINE-PROTEIN KINASE DDB_G0278509-RELATED"/>
    <property type="match status" value="1"/>
</dbReference>
<dbReference type="FunFam" id="3.80.10.10:FF:000453">
    <property type="entry name" value="Leucine-rich receptor-like protein kinase family protein"/>
    <property type="match status" value="1"/>
</dbReference>
<dbReference type="InterPro" id="IPR051420">
    <property type="entry name" value="Ser_Thr_Kinases_DiverseReg"/>
</dbReference>
<accession>A0AAN7ICR5</accession>
<dbReference type="SUPFAM" id="SSF52047">
    <property type="entry name" value="RNI-like"/>
    <property type="match status" value="1"/>
</dbReference>
<evidence type="ECO:0000256" key="10">
    <source>
        <dbReference type="ARBA" id="ARBA00022777"/>
    </source>
</evidence>
<dbReference type="GO" id="GO:0051707">
    <property type="term" value="P:response to other organism"/>
    <property type="evidence" value="ECO:0007669"/>
    <property type="project" value="UniProtKB-ARBA"/>
</dbReference>
<evidence type="ECO:0000256" key="12">
    <source>
        <dbReference type="ARBA" id="ARBA00022989"/>
    </source>
</evidence>
<evidence type="ECO:0000256" key="15">
    <source>
        <dbReference type="ARBA" id="ARBA00047899"/>
    </source>
</evidence>
<evidence type="ECO:0000256" key="14">
    <source>
        <dbReference type="ARBA" id="ARBA00023180"/>
    </source>
</evidence>
<dbReference type="EC" id="2.7.11.1" evidence="2"/>
<keyword evidence="6 17" id="KW-0812">Transmembrane</keyword>
<evidence type="ECO:0000256" key="7">
    <source>
        <dbReference type="ARBA" id="ARBA00022729"/>
    </source>
</evidence>
<comment type="catalytic activity">
    <reaction evidence="15">
        <text>L-threonyl-[protein] + ATP = O-phospho-L-threonyl-[protein] + ADP + H(+)</text>
        <dbReference type="Rhea" id="RHEA:46608"/>
        <dbReference type="Rhea" id="RHEA-COMP:11060"/>
        <dbReference type="Rhea" id="RHEA-COMP:11605"/>
        <dbReference type="ChEBI" id="CHEBI:15378"/>
        <dbReference type="ChEBI" id="CHEBI:30013"/>
        <dbReference type="ChEBI" id="CHEBI:30616"/>
        <dbReference type="ChEBI" id="CHEBI:61977"/>
        <dbReference type="ChEBI" id="CHEBI:456216"/>
        <dbReference type="EC" id="2.7.11.1"/>
    </reaction>
</comment>
<keyword evidence="5" id="KW-0808">Transferase</keyword>
<evidence type="ECO:0000256" key="2">
    <source>
        <dbReference type="ARBA" id="ARBA00012513"/>
    </source>
</evidence>
<keyword evidence="10" id="KW-0418">Kinase</keyword>
<evidence type="ECO:0000256" key="6">
    <source>
        <dbReference type="ARBA" id="ARBA00022692"/>
    </source>
</evidence>
<dbReference type="InterPro" id="IPR032675">
    <property type="entry name" value="LRR_dom_sf"/>
</dbReference>
<dbReference type="InterPro" id="IPR003591">
    <property type="entry name" value="Leu-rich_rpt_typical-subtyp"/>
</dbReference>
<dbReference type="Pfam" id="PF00560">
    <property type="entry name" value="LRR_1"/>
    <property type="match status" value="4"/>
</dbReference>
<dbReference type="EMBL" id="JAXUIC010000008">
    <property type="protein sequence ID" value="KAK4575779.1"/>
    <property type="molecule type" value="Genomic_DNA"/>
</dbReference>
<protein>
    <recommendedName>
        <fullName evidence="2">non-specific serine/threonine protein kinase</fullName>
        <ecNumber evidence="2">2.7.11.1</ecNumber>
    </recommendedName>
</protein>
<evidence type="ECO:0000256" key="17">
    <source>
        <dbReference type="SAM" id="Phobius"/>
    </source>
</evidence>
<name>A0AAN7ICR5_QUERU</name>
<evidence type="ECO:0000256" key="11">
    <source>
        <dbReference type="ARBA" id="ARBA00022840"/>
    </source>
</evidence>
<evidence type="ECO:0000259" key="19">
    <source>
        <dbReference type="Pfam" id="PF23598"/>
    </source>
</evidence>
<dbReference type="Proteomes" id="UP001324115">
    <property type="component" value="Unassembled WGS sequence"/>
</dbReference>
<evidence type="ECO:0000256" key="8">
    <source>
        <dbReference type="ARBA" id="ARBA00022737"/>
    </source>
</evidence>
<keyword evidence="21" id="KW-1185">Reference proteome</keyword>
<comment type="caution">
    <text evidence="20">The sequence shown here is derived from an EMBL/GenBank/DDBJ whole genome shotgun (WGS) entry which is preliminary data.</text>
</comment>
<feature type="domain" description="Disease resistance R13L4/SHOC-2-like LRR" evidence="19">
    <location>
        <begin position="155"/>
        <end position="292"/>
    </location>
</feature>
<evidence type="ECO:0000256" key="3">
    <source>
        <dbReference type="ARBA" id="ARBA00022527"/>
    </source>
</evidence>
<evidence type="ECO:0000259" key="18">
    <source>
        <dbReference type="Pfam" id="PF08263"/>
    </source>
</evidence>
<dbReference type="InterPro" id="IPR013210">
    <property type="entry name" value="LRR_N_plant-typ"/>
</dbReference>
<evidence type="ECO:0000256" key="16">
    <source>
        <dbReference type="ARBA" id="ARBA00048679"/>
    </source>
</evidence>
<evidence type="ECO:0000256" key="1">
    <source>
        <dbReference type="ARBA" id="ARBA00004167"/>
    </source>
</evidence>
<dbReference type="InterPro" id="IPR055414">
    <property type="entry name" value="LRR_R13L4/SHOC2-like"/>
</dbReference>
<evidence type="ECO:0000256" key="9">
    <source>
        <dbReference type="ARBA" id="ARBA00022741"/>
    </source>
</evidence>
<dbReference type="SMART" id="SM00369">
    <property type="entry name" value="LRR_TYP"/>
    <property type="match status" value="5"/>
</dbReference>